<comment type="subunit">
    <text evidence="4">Homodimer. Interacts with CIPK.</text>
</comment>
<evidence type="ECO:0000313" key="7">
    <source>
        <dbReference type="EMBL" id="CAA0838404.1"/>
    </source>
</evidence>
<dbReference type="InterPro" id="IPR011992">
    <property type="entry name" value="EF-hand-dom_pair"/>
</dbReference>
<dbReference type="GO" id="GO:0016020">
    <property type="term" value="C:membrane"/>
    <property type="evidence" value="ECO:0007669"/>
    <property type="project" value="UniProtKB-SubCell"/>
</dbReference>
<comment type="subcellular location">
    <subcellularLocation>
        <location evidence="4">Membrane</location>
    </subcellularLocation>
</comment>
<dbReference type="Pfam" id="PF13833">
    <property type="entry name" value="EF-hand_8"/>
    <property type="match status" value="1"/>
</dbReference>
<evidence type="ECO:0000256" key="4">
    <source>
        <dbReference type="RuleBase" id="RU369080"/>
    </source>
</evidence>
<dbReference type="InterPro" id="IPR018247">
    <property type="entry name" value="EF_Hand_1_Ca_BS"/>
</dbReference>
<evidence type="ECO:0000256" key="1">
    <source>
        <dbReference type="ARBA" id="ARBA00022737"/>
    </source>
</evidence>
<evidence type="ECO:0000256" key="5">
    <source>
        <dbReference type="SAM" id="Phobius"/>
    </source>
</evidence>
<dbReference type="InterPro" id="IPR002048">
    <property type="entry name" value="EF_hand_dom"/>
</dbReference>
<protein>
    <recommendedName>
        <fullName evidence="4">Calcineurin B-like protein</fullName>
    </recommendedName>
</protein>
<organism evidence="7 8">
    <name type="scientific">Striga hermonthica</name>
    <name type="common">Purple witchweed</name>
    <name type="synonym">Buchnera hermonthica</name>
    <dbReference type="NCBI Taxonomy" id="68872"/>
    <lineage>
        <taxon>Eukaryota</taxon>
        <taxon>Viridiplantae</taxon>
        <taxon>Streptophyta</taxon>
        <taxon>Embryophyta</taxon>
        <taxon>Tracheophyta</taxon>
        <taxon>Spermatophyta</taxon>
        <taxon>Magnoliopsida</taxon>
        <taxon>eudicotyledons</taxon>
        <taxon>Gunneridae</taxon>
        <taxon>Pentapetalae</taxon>
        <taxon>asterids</taxon>
        <taxon>lamiids</taxon>
        <taxon>Lamiales</taxon>
        <taxon>Orobanchaceae</taxon>
        <taxon>Buchnereae</taxon>
        <taxon>Striga</taxon>
    </lineage>
</organism>
<evidence type="ECO:0000256" key="2">
    <source>
        <dbReference type="ARBA" id="ARBA00022837"/>
    </source>
</evidence>
<feature type="domain" description="EF-hand" evidence="6">
    <location>
        <begin position="140"/>
        <end position="175"/>
    </location>
</feature>
<dbReference type="Proteomes" id="UP001153555">
    <property type="component" value="Unassembled WGS sequence"/>
</dbReference>
<keyword evidence="8" id="KW-1185">Reference proteome</keyword>
<sequence length="188" mass="21163">MGSTNSSLLGPSSEKLCAAFSPIIAVIDALIFAVSGCFECRKVGRRRKLSYGTLFGSRRNLIEELHLALFGTACGENLFLDRIFDLFDMKRNGVIGLEEFVQSLDVFHPRASMDDKIDCEANGDCYTNGMESDVALPDDTIEQMIDKTFEEADADKDGRINKEDWRSFVVRHPSLLKNMTLPYLMYVR</sequence>
<dbReference type="PANTHER" id="PTHR23056">
    <property type="entry name" value="CALCINEURIN B"/>
    <property type="match status" value="1"/>
</dbReference>
<dbReference type="GO" id="GO:0019722">
    <property type="term" value="P:calcium-mediated signaling"/>
    <property type="evidence" value="ECO:0007669"/>
    <property type="project" value="UniProtKB-UniRule"/>
</dbReference>
<keyword evidence="4" id="KW-0479">Metal-binding</keyword>
<feature type="transmembrane region" description="Helical" evidence="5">
    <location>
        <begin position="20"/>
        <end position="38"/>
    </location>
</feature>
<accession>A0A9N7NUS1</accession>
<evidence type="ECO:0000259" key="6">
    <source>
        <dbReference type="PROSITE" id="PS50222"/>
    </source>
</evidence>
<evidence type="ECO:0000256" key="3">
    <source>
        <dbReference type="ARBA" id="ARBA00023774"/>
    </source>
</evidence>
<dbReference type="EMBL" id="CACSLK010030875">
    <property type="protein sequence ID" value="CAA0838404.1"/>
    <property type="molecule type" value="Genomic_DNA"/>
</dbReference>
<comment type="similarity">
    <text evidence="3 4">Belongs to the calcineurin regulatory subunit family.</text>
</comment>
<proteinExistence type="inferred from homology"/>
<dbReference type="Pfam" id="PF13202">
    <property type="entry name" value="EF-hand_5"/>
    <property type="match status" value="1"/>
</dbReference>
<dbReference type="OrthoDB" id="191686at2759"/>
<dbReference type="InterPro" id="IPR045198">
    <property type="entry name" value="CNBL1-10"/>
</dbReference>
<keyword evidence="4 5" id="KW-0472">Membrane</keyword>
<dbReference type="PROSITE" id="PS50222">
    <property type="entry name" value="EF_HAND_2"/>
    <property type="match status" value="2"/>
</dbReference>
<comment type="function">
    <text evidence="4">Acts as a calcium sensor. CBL proteins interact with CIPK serine-threonine protein kinases. Binding of a CBL protein to the regulatory NAF domain of a CIPK protein lead to the activation of the kinase in a calcium-dependent manner.</text>
</comment>
<dbReference type="SUPFAM" id="SSF47473">
    <property type="entry name" value="EF-hand"/>
    <property type="match status" value="1"/>
</dbReference>
<dbReference type="PANTHER" id="PTHR23056:SF26">
    <property type="entry name" value="CALCINEURIN B-LIKE PROTEIN 10"/>
    <property type="match status" value="1"/>
</dbReference>
<dbReference type="Gene3D" id="1.10.238.10">
    <property type="entry name" value="EF-hand"/>
    <property type="match status" value="2"/>
</dbReference>
<dbReference type="AlphaFoldDB" id="A0A9N7NUS1"/>
<comment type="caution">
    <text evidence="7">The sequence shown here is derived from an EMBL/GenBank/DDBJ whole genome shotgun (WGS) entry which is preliminary data.</text>
</comment>
<name>A0A9N7NUS1_STRHE</name>
<keyword evidence="5" id="KW-1133">Transmembrane helix</keyword>
<dbReference type="SMART" id="SM00054">
    <property type="entry name" value="EFh"/>
    <property type="match status" value="2"/>
</dbReference>
<dbReference type="PROSITE" id="PS00018">
    <property type="entry name" value="EF_HAND_1"/>
    <property type="match status" value="1"/>
</dbReference>
<keyword evidence="2 4" id="KW-0106">Calcium</keyword>
<dbReference type="GO" id="GO:0019900">
    <property type="term" value="F:kinase binding"/>
    <property type="evidence" value="ECO:0007669"/>
    <property type="project" value="UniProtKB-UniRule"/>
</dbReference>
<evidence type="ECO:0000313" key="8">
    <source>
        <dbReference type="Proteomes" id="UP001153555"/>
    </source>
</evidence>
<feature type="domain" description="EF-hand" evidence="6">
    <location>
        <begin position="75"/>
        <end position="110"/>
    </location>
</feature>
<gene>
    <name evidence="7" type="ORF">SHERM_05012</name>
</gene>
<keyword evidence="5" id="KW-0812">Transmembrane</keyword>
<dbReference type="GO" id="GO:0005509">
    <property type="term" value="F:calcium ion binding"/>
    <property type="evidence" value="ECO:0007669"/>
    <property type="project" value="UniProtKB-UniRule"/>
</dbReference>
<keyword evidence="1 4" id="KW-0677">Repeat</keyword>
<reference evidence="7" key="1">
    <citation type="submission" date="2019-12" db="EMBL/GenBank/DDBJ databases">
        <authorList>
            <person name="Scholes J."/>
        </authorList>
    </citation>
    <scope>NUCLEOTIDE SEQUENCE</scope>
</reference>